<proteinExistence type="predicted"/>
<accession>A0A8T1QF61</accession>
<evidence type="ECO:0000313" key="2">
    <source>
        <dbReference type="Proteomes" id="UP000811609"/>
    </source>
</evidence>
<dbReference type="Proteomes" id="UP000811609">
    <property type="component" value="Chromosome 5"/>
</dbReference>
<protein>
    <submittedName>
        <fullName evidence="1">Uncharacterized protein</fullName>
    </submittedName>
</protein>
<reference evidence="1" key="1">
    <citation type="submission" date="2020-12" db="EMBL/GenBank/DDBJ databases">
        <title>WGS assembly of Carya illinoinensis cv. Pawnee.</title>
        <authorList>
            <person name="Platts A."/>
            <person name="Shu S."/>
            <person name="Wright S."/>
            <person name="Barry K."/>
            <person name="Edger P."/>
            <person name="Pires J.C."/>
            <person name="Schmutz J."/>
        </authorList>
    </citation>
    <scope>NUCLEOTIDE SEQUENCE</scope>
    <source>
        <tissue evidence="1">Leaf</tissue>
    </source>
</reference>
<organism evidence="1 2">
    <name type="scientific">Carya illinoinensis</name>
    <name type="common">Pecan</name>
    <dbReference type="NCBI Taxonomy" id="32201"/>
    <lineage>
        <taxon>Eukaryota</taxon>
        <taxon>Viridiplantae</taxon>
        <taxon>Streptophyta</taxon>
        <taxon>Embryophyta</taxon>
        <taxon>Tracheophyta</taxon>
        <taxon>Spermatophyta</taxon>
        <taxon>Magnoliopsida</taxon>
        <taxon>eudicotyledons</taxon>
        <taxon>Gunneridae</taxon>
        <taxon>Pentapetalae</taxon>
        <taxon>rosids</taxon>
        <taxon>fabids</taxon>
        <taxon>Fagales</taxon>
        <taxon>Juglandaceae</taxon>
        <taxon>Carya</taxon>
    </lineage>
</organism>
<keyword evidence="2" id="KW-1185">Reference proteome</keyword>
<evidence type="ECO:0000313" key="1">
    <source>
        <dbReference type="EMBL" id="KAG6653023.1"/>
    </source>
</evidence>
<dbReference type="EMBL" id="CM031813">
    <property type="protein sequence ID" value="KAG6653023.1"/>
    <property type="molecule type" value="Genomic_DNA"/>
</dbReference>
<dbReference type="AlphaFoldDB" id="A0A8T1QF61"/>
<comment type="caution">
    <text evidence="1">The sequence shown here is derived from an EMBL/GenBank/DDBJ whole genome shotgun (WGS) entry which is preliminary data.</text>
</comment>
<sequence length="109" mass="11921">MPSSFYAIESQKSTFVAWFVDFLSSGNDSSCLDPNADLASGRSGPDPKLPPLVIVVVFLSVSLEQNRAPSGVSDSLEQMVRRGSILSFGFRRPWLPPYGLDRVDPIQMA</sequence>
<gene>
    <name evidence="1" type="ORF">CIPAW_05G045600</name>
</gene>
<name>A0A8T1QF61_CARIL</name>